<feature type="coiled-coil region" evidence="3">
    <location>
        <begin position="411"/>
        <end position="438"/>
    </location>
</feature>
<evidence type="ECO:0000313" key="6">
    <source>
        <dbReference type="Proteomes" id="UP000039865"/>
    </source>
</evidence>
<accession>A0A077ZU46</accession>
<comment type="function">
    <text evidence="1">Substrate recognition and binding subunit of the essential mitochondrial processing protease (MPP), which cleaves the mitochondrial sequence off newly imported precursors proteins.</text>
</comment>
<proteinExistence type="inferred from homology"/>
<keyword evidence="3" id="KW-0175">Coiled coil</keyword>
<keyword evidence="6" id="KW-1185">Reference proteome</keyword>
<dbReference type="AlphaFoldDB" id="A0A077ZU46"/>
<dbReference type="Proteomes" id="UP000039865">
    <property type="component" value="Unassembled WGS sequence"/>
</dbReference>
<dbReference type="OMA" id="RYQPANK"/>
<evidence type="ECO:0000256" key="3">
    <source>
        <dbReference type="SAM" id="Coils"/>
    </source>
</evidence>
<dbReference type="InterPro" id="IPR050361">
    <property type="entry name" value="MPP/UQCRC_Complex"/>
</dbReference>
<dbReference type="PANTHER" id="PTHR11851:SF49">
    <property type="entry name" value="MITOCHONDRIAL-PROCESSING PEPTIDASE SUBUNIT ALPHA"/>
    <property type="match status" value="1"/>
</dbReference>
<comment type="similarity">
    <text evidence="2">Belongs to the peptidase M16 family.</text>
</comment>
<dbReference type="EMBL" id="CCKQ01002002">
    <property type="protein sequence ID" value="CDW73099.1"/>
    <property type="molecule type" value="Genomic_DNA"/>
</dbReference>
<evidence type="ECO:0000313" key="5">
    <source>
        <dbReference type="EMBL" id="CDW73099.1"/>
    </source>
</evidence>
<reference evidence="5 6" key="1">
    <citation type="submission" date="2014-06" db="EMBL/GenBank/DDBJ databases">
        <authorList>
            <person name="Swart Estienne"/>
        </authorList>
    </citation>
    <scope>NUCLEOTIDE SEQUENCE [LARGE SCALE GENOMIC DNA]</scope>
    <source>
        <strain evidence="5 6">130c</strain>
    </source>
</reference>
<dbReference type="InterPro" id="IPR007863">
    <property type="entry name" value="Peptidase_M16_C"/>
</dbReference>
<feature type="domain" description="Peptidase M16 C-terminal" evidence="4">
    <location>
        <begin position="224"/>
        <end position="410"/>
    </location>
</feature>
<dbReference type="SUPFAM" id="SSF63411">
    <property type="entry name" value="LuxS/MPP-like metallohydrolase"/>
    <property type="match status" value="2"/>
</dbReference>
<dbReference type="InterPro" id="IPR011249">
    <property type="entry name" value="Metalloenz_LuxS/M16"/>
</dbReference>
<evidence type="ECO:0000256" key="1">
    <source>
        <dbReference type="ARBA" id="ARBA00002123"/>
    </source>
</evidence>
<dbReference type="GO" id="GO:0005739">
    <property type="term" value="C:mitochondrion"/>
    <property type="evidence" value="ECO:0007669"/>
    <property type="project" value="TreeGrafter"/>
</dbReference>
<evidence type="ECO:0000259" key="4">
    <source>
        <dbReference type="Pfam" id="PF05193"/>
    </source>
</evidence>
<dbReference type="InParanoid" id="A0A077ZU46"/>
<gene>
    <name evidence="5" type="primary">Contig14840.g15814</name>
    <name evidence="5" type="ORF">STYLEM_2068</name>
</gene>
<dbReference type="Pfam" id="PF05193">
    <property type="entry name" value="Peptidase_M16_C"/>
    <property type="match status" value="1"/>
</dbReference>
<dbReference type="GO" id="GO:0046872">
    <property type="term" value="F:metal ion binding"/>
    <property type="evidence" value="ECO:0007669"/>
    <property type="project" value="InterPro"/>
</dbReference>
<dbReference type="OrthoDB" id="308727at2759"/>
<sequence>MDPSINARADPVQPLKVCLLTHQMKSIESYNYQGHKPLERKDIRPNYKSTQLESGLQILTETANFPSAIHMGMFRLENQLKIGILIECGARDEDVHTSGVLAALKSIQYKTAKHSNETMNYGRIQLSGGDIVMDYDMERIYIKGSCVEHNASDQLKMMIDMAFEPKTKGACDVARVLYQRNHEQIQSMVSQDPSILANDELMKTAYGEQTLGMPLQGLYQNAHNINAETINGFIDEQISPERVLIVANGVENHEDFVDLVRLHLGGNGPIQKSPKPKIPSKYQGGFYTHKINDSETIKINLAFETVPWHSTEMPAFFVMNTLIGNAQSFSSGGPGKGMYCRAITNMMQKYEMIIEAGAINNHYADSGLFGLSITGNSIQYETLLRVICEEMQNLSKPIQDIELLRAKNILKMNVLMAMERKEERLEEIARNYMTYDDLTFMQYLPNIDKVTSDDVNKAALRIMKTTPTLVAFGGYADKITPRLLSRHF</sequence>
<protein>
    <submittedName>
        <fullName evidence="5">Peptidase m16 inactive domain containing protein</fullName>
    </submittedName>
</protein>
<organism evidence="5 6">
    <name type="scientific">Stylonychia lemnae</name>
    <name type="common">Ciliate</name>
    <dbReference type="NCBI Taxonomy" id="5949"/>
    <lineage>
        <taxon>Eukaryota</taxon>
        <taxon>Sar</taxon>
        <taxon>Alveolata</taxon>
        <taxon>Ciliophora</taxon>
        <taxon>Intramacronucleata</taxon>
        <taxon>Spirotrichea</taxon>
        <taxon>Stichotrichia</taxon>
        <taxon>Sporadotrichida</taxon>
        <taxon>Oxytrichidae</taxon>
        <taxon>Stylonychinae</taxon>
        <taxon>Stylonychia</taxon>
    </lineage>
</organism>
<name>A0A077ZU46_STYLE</name>
<dbReference type="PANTHER" id="PTHR11851">
    <property type="entry name" value="METALLOPROTEASE"/>
    <property type="match status" value="1"/>
</dbReference>
<dbReference type="Gene3D" id="3.30.830.10">
    <property type="entry name" value="Metalloenzyme, LuxS/M16 peptidase-like"/>
    <property type="match status" value="2"/>
</dbReference>
<evidence type="ECO:0000256" key="2">
    <source>
        <dbReference type="ARBA" id="ARBA00007261"/>
    </source>
</evidence>
<dbReference type="FunCoup" id="A0A077ZU46">
    <property type="interactions" value="632"/>
</dbReference>